<organism evidence="2 3">
    <name type="scientific">Pristionchus pacificus</name>
    <name type="common">Parasitic nematode worm</name>
    <dbReference type="NCBI Taxonomy" id="54126"/>
    <lineage>
        <taxon>Eukaryota</taxon>
        <taxon>Metazoa</taxon>
        <taxon>Ecdysozoa</taxon>
        <taxon>Nematoda</taxon>
        <taxon>Chromadorea</taxon>
        <taxon>Rhabditida</taxon>
        <taxon>Rhabditina</taxon>
        <taxon>Diplogasteromorpha</taxon>
        <taxon>Diplogasteroidea</taxon>
        <taxon>Neodiplogasteridae</taxon>
        <taxon>Pristionchus</taxon>
    </lineage>
</organism>
<feature type="compositionally biased region" description="Basic and acidic residues" evidence="1">
    <location>
        <begin position="11"/>
        <end position="31"/>
    </location>
</feature>
<evidence type="ECO:0000256" key="1">
    <source>
        <dbReference type="SAM" id="MobiDB-lite"/>
    </source>
</evidence>
<reference evidence="2" key="2">
    <citation type="submission" date="2022-06" db="UniProtKB">
        <authorList>
            <consortium name="EnsemblMetazoa"/>
        </authorList>
    </citation>
    <scope>IDENTIFICATION</scope>
    <source>
        <strain evidence="2">PS312</strain>
    </source>
</reference>
<evidence type="ECO:0000313" key="2">
    <source>
        <dbReference type="EnsemblMetazoa" id="PPA34983.1"/>
    </source>
</evidence>
<sequence>MSSASSSALSPERERRSKINDKKSNIKDQRSKINSLIHGDVSRELPAVVTRL</sequence>
<dbReference type="EnsemblMetazoa" id="PPA34983.1">
    <property type="protein sequence ID" value="PPA34983.1"/>
    <property type="gene ID" value="WBGene00273352"/>
</dbReference>
<name>A0A2A6C7F5_PRIPA</name>
<proteinExistence type="predicted"/>
<dbReference type="Proteomes" id="UP000005239">
    <property type="component" value="Unassembled WGS sequence"/>
</dbReference>
<feature type="region of interest" description="Disordered" evidence="1">
    <location>
        <begin position="1"/>
        <end position="40"/>
    </location>
</feature>
<protein>
    <submittedName>
        <fullName evidence="2">Uncharacterized protein</fullName>
    </submittedName>
</protein>
<dbReference type="AlphaFoldDB" id="A0A2A6C7F5"/>
<accession>A0A2A6C7F5</accession>
<evidence type="ECO:0000313" key="3">
    <source>
        <dbReference type="Proteomes" id="UP000005239"/>
    </source>
</evidence>
<accession>A0A8R1YPV8</accession>
<feature type="compositionally biased region" description="Low complexity" evidence="1">
    <location>
        <begin position="1"/>
        <end position="10"/>
    </location>
</feature>
<keyword evidence="3" id="KW-1185">Reference proteome</keyword>
<gene>
    <name evidence="2" type="primary">WBGene00273352</name>
</gene>
<reference evidence="3" key="1">
    <citation type="journal article" date="2008" name="Nat. Genet.">
        <title>The Pristionchus pacificus genome provides a unique perspective on nematode lifestyle and parasitism.</title>
        <authorList>
            <person name="Dieterich C."/>
            <person name="Clifton S.W."/>
            <person name="Schuster L.N."/>
            <person name="Chinwalla A."/>
            <person name="Delehaunty K."/>
            <person name="Dinkelacker I."/>
            <person name="Fulton L."/>
            <person name="Fulton R."/>
            <person name="Godfrey J."/>
            <person name="Minx P."/>
            <person name="Mitreva M."/>
            <person name="Roeseler W."/>
            <person name="Tian H."/>
            <person name="Witte H."/>
            <person name="Yang S.P."/>
            <person name="Wilson R.K."/>
            <person name="Sommer R.J."/>
        </authorList>
    </citation>
    <scope>NUCLEOTIDE SEQUENCE [LARGE SCALE GENOMIC DNA]</scope>
    <source>
        <strain evidence="3">PS312</strain>
    </source>
</reference>